<evidence type="ECO:0000313" key="4">
    <source>
        <dbReference type="Proteomes" id="UP000236286"/>
    </source>
</evidence>
<dbReference type="InterPro" id="IPR010031">
    <property type="entry name" value="FAD_lactone_oxidase-like"/>
</dbReference>
<dbReference type="Proteomes" id="UP000236286">
    <property type="component" value="Unassembled WGS sequence"/>
</dbReference>
<dbReference type="PROSITE" id="PS51387">
    <property type="entry name" value="FAD_PCMH"/>
    <property type="match status" value="1"/>
</dbReference>
<dbReference type="GO" id="GO:0016899">
    <property type="term" value="F:oxidoreductase activity, acting on the CH-OH group of donors, oxygen as acceptor"/>
    <property type="evidence" value="ECO:0007669"/>
    <property type="project" value="InterPro"/>
</dbReference>
<dbReference type="RefSeq" id="WP_102843434.1">
    <property type="nucleotide sequence ID" value="NZ_PDZR01000008.1"/>
</dbReference>
<name>A0A2J7THM9_METSI</name>
<protein>
    <submittedName>
        <fullName evidence="3">Oxidoreductase</fullName>
    </submittedName>
</protein>
<dbReference type="PANTHER" id="PTHR43762:SF1">
    <property type="entry name" value="D-ARABINONO-1,4-LACTONE OXIDASE"/>
    <property type="match status" value="1"/>
</dbReference>
<organism evidence="3 4">
    <name type="scientific">Methylocella silvestris</name>
    <dbReference type="NCBI Taxonomy" id="199596"/>
    <lineage>
        <taxon>Bacteria</taxon>
        <taxon>Pseudomonadati</taxon>
        <taxon>Pseudomonadota</taxon>
        <taxon>Alphaproteobacteria</taxon>
        <taxon>Hyphomicrobiales</taxon>
        <taxon>Beijerinckiaceae</taxon>
        <taxon>Methylocella</taxon>
    </lineage>
</organism>
<comment type="caution">
    <text evidence="3">The sequence shown here is derived from an EMBL/GenBank/DDBJ whole genome shotgun (WGS) entry which is preliminary data.</text>
</comment>
<keyword evidence="1" id="KW-0285">Flavoprotein</keyword>
<evidence type="ECO:0000259" key="2">
    <source>
        <dbReference type="PROSITE" id="PS51387"/>
    </source>
</evidence>
<evidence type="ECO:0000256" key="1">
    <source>
        <dbReference type="ARBA" id="ARBA00022827"/>
    </source>
</evidence>
<dbReference type="EMBL" id="PDZR01000008">
    <property type="protein sequence ID" value="PNG26269.1"/>
    <property type="molecule type" value="Genomic_DNA"/>
</dbReference>
<dbReference type="InterPro" id="IPR036318">
    <property type="entry name" value="FAD-bd_PCMH-like_sf"/>
</dbReference>
<dbReference type="SUPFAM" id="SSF56176">
    <property type="entry name" value="FAD-binding/transporter-associated domain-like"/>
    <property type="match status" value="1"/>
</dbReference>
<dbReference type="InterPro" id="IPR016166">
    <property type="entry name" value="FAD-bd_PCMH"/>
</dbReference>
<dbReference type="OrthoDB" id="143770at2"/>
<dbReference type="PANTHER" id="PTHR43762">
    <property type="entry name" value="L-GULONOLACTONE OXIDASE"/>
    <property type="match status" value="1"/>
</dbReference>
<gene>
    <name evidence="3" type="ORF">CR492_09100</name>
</gene>
<dbReference type="AlphaFoldDB" id="A0A2J7THM9"/>
<dbReference type="Pfam" id="PF01565">
    <property type="entry name" value="FAD_binding_4"/>
    <property type="match status" value="1"/>
</dbReference>
<feature type="domain" description="FAD-binding PCMH-type" evidence="2">
    <location>
        <begin position="9"/>
        <end position="176"/>
    </location>
</feature>
<dbReference type="InterPro" id="IPR016169">
    <property type="entry name" value="FAD-bd_PCMH_sub2"/>
</dbReference>
<proteinExistence type="predicted"/>
<evidence type="ECO:0000313" key="3">
    <source>
        <dbReference type="EMBL" id="PNG26269.1"/>
    </source>
</evidence>
<dbReference type="InterPro" id="IPR006094">
    <property type="entry name" value="Oxid_FAD_bind_N"/>
</dbReference>
<keyword evidence="1" id="KW-0274">FAD</keyword>
<sequence>MELTGWGRFPRFETRLYEPSSPEAAARLQPLLSGFAPRGNGRAYGDAAIGVTASILSRGLGRFRHFDPAERRLTVESGVLLSEIIDAFLPRGFFPPVVPGTQFVSVGGMIASDIHGKNHHGAGGFGDHVDAFELALPGGEIRICSPGQNADLFKATIGGMGLTGTILSASFKLIPVESALIAQETIVAQNLDEAIAALSAHEDWPYSAAWIDCLASGAALGRSLIYLGRHAKAADIAAIDPHRRPAGKKRPLGVPIDLPGFTLNRLSVAAFNELYFRKGASAAGKPFLNGIGSFFFPLDGVLNWNRIYGRRGFLQHQCVIGTDAAAGAIAEILGRFAKRGNASFLAVLKKLGPAGRGYLSFPKPGFTLALDLAMDRGVFEFLDEIDDIVVAAGGRIYLAKDARQSRATFEAGYPELDRFREIRREIGAERAVASRLSDRLGI</sequence>
<reference evidence="3 4" key="1">
    <citation type="submission" date="2017-10" db="EMBL/GenBank/DDBJ databases">
        <title>Genome announcement of Methylocella silvestris TVC from permafrost.</title>
        <authorList>
            <person name="Wang J."/>
            <person name="Geng K."/>
            <person name="Ul-Haque F."/>
            <person name="Crombie A.T."/>
            <person name="Street L.E."/>
            <person name="Wookey P.A."/>
            <person name="Murrell J.C."/>
            <person name="Pratscher J."/>
        </authorList>
    </citation>
    <scope>NUCLEOTIDE SEQUENCE [LARGE SCALE GENOMIC DNA]</scope>
    <source>
        <strain evidence="3 4">TVC</strain>
    </source>
</reference>
<dbReference type="Gene3D" id="3.30.465.10">
    <property type="match status" value="1"/>
</dbReference>
<accession>A0A2J7THM9</accession>
<dbReference type="GO" id="GO:0071949">
    <property type="term" value="F:FAD binding"/>
    <property type="evidence" value="ECO:0007669"/>
    <property type="project" value="InterPro"/>
</dbReference>